<feature type="binding site" evidence="6">
    <location>
        <position position="294"/>
    </location>
    <ligand>
        <name>Mn(2+)</name>
        <dbReference type="ChEBI" id="CHEBI:29035"/>
    </ligand>
</feature>
<dbReference type="GO" id="GO:0005737">
    <property type="term" value="C:cytoplasm"/>
    <property type="evidence" value="ECO:0007669"/>
    <property type="project" value="UniProtKB-SubCell"/>
</dbReference>
<comment type="catalytic activity">
    <reaction evidence="6">
        <text>L-rhamnopyranose = L-rhamnulose</text>
        <dbReference type="Rhea" id="RHEA:23160"/>
        <dbReference type="ChEBI" id="CHEBI:17897"/>
        <dbReference type="ChEBI" id="CHEBI:62346"/>
        <dbReference type="EC" id="5.3.1.14"/>
    </reaction>
</comment>
<comment type="pathway">
    <text evidence="6">Carbohydrate degradation; L-rhamnose degradation; glycerone phosphate from L-rhamnose: step 1/3.</text>
</comment>
<reference evidence="8 9" key="1">
    <citation type="submission" date="2019-06" db="EMBL/GenBank/DDBJ databases">
        <title>Saccharibacillus brassicae sp. nov., an endophytic bacterium isolated from Chinese cabbage seeds (Brassica pekinensis).</title>
        <authorList>
            <person name="Jiang L."/>
            <person name="Lee J."/>
            <person name="Kim S.W."/>
        </authorList>
    </citation>
    <scope>NUCLEOTIDE SEQUENCE [LARGE SCALE GENOMIC DNA]</scope>
    <source>
        <strain evidence="9">KCTC 43072 / ATSA2</strain>
    </source>
</reference>
<dbReference type="PANTHER" id="PTHR30268:SF0">
    <property type="entry name" value="L-RHAMNOSE ISOMERASE"/>
    <property type="match status" value="1"/>
</dbReference>
<dbReference type="InterPro" id="IPR009308">
    <property type="entry name" value="Rhamnose_isomerase"/>
</dbReference>
<evidence type="ECO:0000256" key="4">
    <source>
        <dbReference type="ARBA" id="ARBA00023235"/>
    </source>
</evidence>
<comment type="similarity">
    <text evidence="6">Belongs to the rhamnose isomerase family.</text>
</comment>
<gene>
    <name evidence="6 8" type="primary">rhaA</name>
    <name evidence="8" type="ORF">FFV09_21365</name>
</gene>
<dbReference type="NCBIfam" id="TIGR01748">
    <property type="entry name" value="rhaA"/>
    <property type="match status" value="1"/>
</dbReference>
<proteinExistence type="inferred from homology"/>
<dbReference type="GO" id="GO:0019301">
    <property type="term" value="P:rhamnose catabolic process"/>
    <property type="evidence" value="ECO:0007669"/>
    <property type="project" value="UniProtKB-UniRule"/>
</dbReference>
<evidence type="ECO:0000256" key="1">
    <source>
        <dbReference type="ARBA" id="ARBA00022490"/>
    </source>
</evidence>
<dbReference type="GO" id="GO:0019324">
    <property type="term" value="P:L-lyxose metabolic process"/>
    <property type="evidence" value="ECO:0007669"/>
    <property type="project" value="TreeGrafter"/>
</dbReference>
<keyword evidence="4 6" id="KW-0413">Isomerase</keyword>
<dbReference type="RefSeq" id="WP_141449722.1">
    <property type="nucleotide sequence ID" value="NZ_CP041217.1"/>
</dbReference>
<evidence type="ECO:0000313" key="9">
    <source>
        <dbReference type="Proteomes" id="UP000316968"/>
    </source>
</evidence>
<dbReference type="HAMAP" id="MF_00541">
    <property type="entry name" value="RhaA"/>
    <property type="match status" value="1"/>
</dbReference>
<keyword evidence="2 6" id="KW-0479">Metal-binding</keyword>
<dbReference type="Proteomes" id="UP000316968">
    <property type="component" value="Chromosome"/>
</dbReference>
<evidence type="ECO:0000256" key="5">
    <source>
        <dbReference type="ARBA" id="ARBA00023308"/>
    </source>
</evidence>
<dbReference type="EMBL" id="CP041217">
    <property type="protein sequence ID" value="QDH23185.1"/>
    <property type="molecule type" value="Genomic_DNA"/>
</dbReference>
<evidence type="ECO:0000313" key="8">
    <source>
        <dbReference type="EMBL" id="QDH23185.1"/>
    </source>
</evidence>
<organism evidence="8 9">
    <name type="scientific">Saccharibacillus brassicae</name>
    <dbReference type="NCBI Taxonomy" id="2583377"/>
    <lineage>
        <taxon>Bacteria</taxon>
        <taxon>Bacillati</taxon>
        <taxon>Bacillota</taxon>
        <taxon>Bacilli</taxon>
        <taxon>Bacillales</taxon>
        <taxon>Paenibacillaceae</taxon>
        <taxon>Saccharibacillus</taxon>
    </lineage>
</organism>
<feature type="binding site" evidence="6">
    <location>
        <position position="262"/>
    </location>
    <ligand>
        <name>Mn(2+)</name>
        <dbReference type="ChEBI" id="CHEBI:29035"/>
    </ligand>
</feature>
<accession>A0A4Y6V4H6</accession>
<dbReference type="OrthoDB" id="9766697at2"/>
<evidence type="ECO:0000256" key="3">
    <source>
        <dbReference type="ARBA" id="ARBA00023211"/>
    </source>
</evidence>
<dbReference type="InterPro" id="IPR050337">
    <property type="entry name" value="L-rhamnose_isomerase"/>
</dbReference>
<dbReference type="PANTHER" id="PTHR30268">
    <property type="entry name" value="L-RHAMNOSE ISOMERASE"/>
    <property type="match status" value="1"/>
</dbReference>
<dbReference type="Gene3D" id="3.20.20.150">
    <property type="entry name" value="Divalent-metal-dependent TIM barrel enzymes"/>
    <property type="match status" value="1"/>
</dbReference>
<dbReference type="InterPro" id="IPR036237">
    <property type="entry name" value="Xyl_isomerase-like_sf"/>
</dbReference>
<dbReference type="NCBIfam" id="NF002203">
    <property type="entry name" value="PRK01076.1"/>
    <property type="match status" value="1"/>
</dbReference>
<keyword evidence="5 6" id="KW-0684">Rhamnose metabolism</keyword>
<dbReference type="UniPathway" id="UPA00541">
    <property type="reaction ID" value="UER00601"/>
</dbReference>
<comment type="function">
    <text evidence="6">Catalyzes the interconversion of L-rhamnose and L-rhamnulose.</text>
</comment>
<dbReference type="KEGG" id="saca:FFV09_21365"/>
<sequence>MRDKVETAYLEAKQLYERHGVDVEAALRKLAGIKISLHCWQGDDVRGFLRRGDALGGGIAVTGSYPGRASTPGELRSDLELALSLIPGKHKVNLHAIYADTDEDVDLDELQPRHFRGWIDWAKQNGLGLDFNPTLFSHPKAEDGFTLSHSDPAIRQFWIDHCKASRRIAESFGRELGQPCVTNHWLPDGYKDTPVDRWSPRARLREALDDIFADEIDETYNIDAVESKLFGIGSESYVVGSHEFYMGYAMSRGKTICLDAGHFHPTEVISNKLSSILMFADRLLLHVSRPVRWDSDHVITMDDELLEIARELVRGDLLPRTHIGLDFFDGSINHVAAWVIGVRNMQKALLRALLEPVEQLKRIELERDYTSRLALVEEFKSYPFGAIWDQFCRQAGVPVREKWLDEVKRHEKEVLQPREAGRGTP</sequence>
<evidence type="ECO:0000256" key="2">
    <source>
        <dbReference type="ARBA" id="ARBA00022723"/>
    </source>
</evidence>
<dbReference type="AlphaFoldDB" id="A0A4Y6V4H6"/>
<protein>
    <recommendedName>
        <fullName evidence="6 7">L-rhamnose isomerase</fullName>
        <ecNumber evidence="6 7">5.3.1.14</ecNumber>
    </recommendedName>
</protein>
<comment type="subcellular location">
    <subcellularLocation>
        <location evidence="6">Cytoplasm</location>
    </subcellularLocation>
</comment>
<evidence type="ECO:0000256" key="7">
    <source>
        <dbReference type="NCBIfam" id="TIGR01748"/>
    </source>
</evidence>
<dbReference type="GO" id="GO:0030145">
    <property type="term" value="F:manganese ion binding"/>
    <property type="evidence" value="ECO:0007669"/>
    <property type="project" value="UniProtKB-UniRule"/>
</dbReference>
<evidence type="ECO:0000256" key="6">
    <source>
        <dbReference type="HAMAP-Rule" id="MF_00541"/>
    </source>
</evidence>
<dbReference type="SUPFAM" id="SSF51658">
    <property type="entry name" value="Xylose isomerase-like"/>
    <property type="match status" value="1"/>
</dbReference>
<dbReference type="GO" id="GO:0008740">
    <property type="term" value="F:L-rhamnose isomerase activity"/>
    <property type="evidence" value="ECO:0007669"/>
    <property type="project" value="UniProtKB-UniRule"/>
</dbReference>
<keyword evidence="9" id="KW-1185">Reference proteome</keyword>
<name>A0A4Y6V4H6_SACBS</name>
<dbReference type="EC" id="5.3.1.14" evidence="6 7"/>
<keyword evidence="1 6" id="KW-0963">Cytoplasm</keyword>
<feature type="binding site" evidence="6">
    <location>
        <position position="296"/>
    </location>
    <ligand>
        <name>Mn(2+)</name>
        <dbReference type="ChEBI" id="CHEBI:29035"/>
    </ligand>
</feature>
<comment type="cofactor">
    <cofactor evidence="6">
        <name>Mn(2+)</name>
        <dbReference type="ChEBI" id="CHEBI:29035"/>
    </cofactor>
    <text evidence="6">Binds 1 Mn(2+) ion per subunit.</text>
</comment>
<dbReference type="Pfam" id="PF06134">
    <property type="entry name" value="RhaA"/>
    <property type="match status" value="1"/>
</dbReference>
<keyword evidence="3 6" id="KW-0464">Manganese</keyword>